<feature type="coiled-coil region" evidence="5">
    <location>
        <begin position="1554"/>
        <end position="1581"/>
    </location>
</feature>
<feature type="compositionally biased region" description="Basic and acidic residues" evidence="6">
    <location>
        <begin position="594"/>
        <end position="606"/>
    </location>
</feature>
<reference evidence="8" key="1">
    <citation type="journal article" date="2018" name="PLoS ONE">
        <title>Chinook salmon (Oncorhynchus tshawytscha) genome and transcriptome.</title>
        <authorList>
            <person name="Christensen K.A."/>
            <person name="Leong J.S."/>
            <person name="Sakhrani D."/>
            <person name="Biagi C.A."/>
            <person name="Minkley D.R."/>
            <person name="Withler R.E."/>
            <person name="Rondeau E.B."/>
            <person name="Koop B.F."/>
            <person name="Devlin R.H."/>
        </authorList>
    </citation>
    <scope>NUCLEOTIDE SEQUENCE [LARGE SCALE GENOMIC DNA]</scope>
</reference>
<feature type="compositionally biased region" description="Basic and acidic residues" evidence="6">
    <location>
        <begin position="123"/>
        <end position="134"/>
    </location>
</feature>
<dbReference type="Gene3D" id="1.20.58.60">
    <property type="match status" value="1"/>
</dbReference>
<dbReference type="GeneTree" id="ENSGT00940000170828"/>
<dbReference type="Proteomes" id="UP000694402">
    <property type="component" value="Unassembled WGS sequence"/>
</dbReference>
<evidence type="ECO:0000256" key="1">
    <source>
        <dbReference type="ARBA" id="ARBA00004308"/>
    </source>
</evidence>
<evidence type="ECO:0000313" key="7">
    <source>
        <dbReference type="Ensembl" id="ENSOTSP00005117932.1"/>
    </source>
</evidence>
<organism evidence="7 8">
    <name type="scientific">Oncorhynchus tshawytscha</name>
    <name type="common">Chinook salmon</name>
    <name type="synonym">Salmo tshawytscha</name>
    <dbReference type="NCBI Taxonomy" id="74940"/>
    <lineage>
        <taxon>Eukaryota</taxon>
        <taxon>Metazoa</taxon>
        <taxon>Chordata</taxon>
        <taxon>Craniata</taxon>
        <taxon>Vertebrata</taxon>
        <taxon>Euteleostomi</taxon>
        <taxon>Actinopterygii</taxon>
        <taxon>Neopterygii</taxon>
        <taxon>Teleostei</taxon>
        <taxon>Protacanthopterygii</taxon>
        <taxon>Salmoniformes</taxon>
        <taxon>Salmonidae</taxon>
        <taxon>Salmoninae</taxon>
        <taxon>Oncorhynchus</taxon>
    </lineage>
</organism>
<gene>
    <name evidence="7" type="primary">PCLO</name>
</gene>
<evidence type="ECO:0000256" key="5">
    <source>
        <dbReference type="SAM" id="Coils"/>
    </source>
</evidence>
<evidence type="ECO:0000256" key="2">
    <source>
        <dbReference type="ARBA" id="ARBA00022553"/>
    </source>
</evidence>
<feature type="compositionally biased region" description="Basic residues" evidence="6">
    <location>
        <begin position="2557"/>
        <end position="2574"/>
    </location>
</feature>
<feature type="compositionally biased region" description="Basic and acidic residues" evidence="6">
    <location>
        <begin position="838"/>
        <end position="847"/>
    </location>
</feature>
<dbReference type="Ensembl" id="ENSOTST00005136083.1">
    <property type="protein sequence ID" value="ENSOTSP00005117932.1"/>
    <property type="gene ID" value="ENSOTSG00005073139.1"/>
</dbReference>
<reference evidence="7" key="3">
    <citation type="submission" date="2025-09" db="UniProtKB">
        <authorList>
            <consortium name="Ensembl"/>
        </authorList>
    </citation>
    <scope>IDENTIFICATION</scope>
</reference>
<keyword evidence="2" id="KW-0597">Phosphoprotein</keyword>
<feature type="region of interest" description="Disordered" evidence="6">
    <location>
        <begin position="356"/>
        <end position="402"/>
    </location>
</feature>
<feature type="region of interest" description="Disordered" evidence="6">
    <location>
        <begin position="736"/>
        <end position="868"/>
    </location>
</feature>
<feature type="compositionally biased region" description="Polar residues" evidence="6">
    <location>
        <begin position="439"/>
        <end position="455"/>
    </location>
</feature>
<feature type="compositionally biased region" description="Polar residues" evidence="6">
    <location>
        <begin position="848"/>
        <end position="858"/>
    </location>
</feature>
<sequence length="2574" mass="289172">MAHTEAPSSGSVMTQELAKENITALTQVPKAAVEPKQSTIVTTQSVETDITSTTIQIQDTKSRSSENLMTERTAVKEHGDTHVTRVETTTVKTVSQATDQIDQGLDQETSLTDALRSQHAYIDSEKQRSHDDTQVKQSQVKQAHVPDTKSQVCYDVDTPQPLEKKLSSVILDTDTENVQTPEMWPLMSSDTALIISSGAVVLDTDKMDSDTQSTSHSPQQTESQDSTVRPSEHPENRLPQSQPDRAVENKVKYDTEELWKDSKTETEQPDLILDLPDVAQPTAVASFQTGVKAPPPSTPPRNKRKAKSQQAQPSNTQPAVENRVKYNTEELWKDSKTETEQRYIVLDLPTVSDVAVPPAVTSTQTEDKAKAPSTPPRNKRKAKSQQAQPSDTQPNTAVEDSVNYNTEELWKDSKTEQRYIVLDLPTVSDVQKEPVATAVTSIQTEDNAKAPSTSPRTKETAKSQQAQPSNTQPAVENKDKYNTEELWKDSKDDTEQRYIVLDLPTVSDVAVPPAVTSTQTEDKAKAPSTPPRTKKTAKSQQATTQALLPQASNIQPDTAVENRVKYNTEELWKDSKTETEQRYIVPDLPTVSDVQKEPVGKEDKPKAPTPPAPSVSPLTSEISKQKADVAVPLAVTSIQTQVEPKAPVPSTLPRTKKTAKSQQSPTQDSQQAKPLSHTPVKEKTIPVKQEASAVTKPESKVIGSDQPSQTKTHVTKTVQSEKAETVWTEIDISQAEVSKACLPQTQPEPSKATSDRAIEVEDKGTWEEHAKEWKGEHDQCEVQESLTEPKVKLEATAQTDRKQSAKIESESQSVSEKQPKRDAAQPIKQHGATAATESTRKEDRESSTKGQPEQQPVCSTEKPEAPVEAAVPVVKKETLTPEPFVKKETPAVPEGPTMQDIFTDIQRLSQTGPKSILIEIKPWEDPMRILNTSLADLQARLSRLVVRVLGCRNRPADLSPAAMALQVEEAEECRQAAQTQVSVFSQPREAQTADQEAFEHMESQWGAAVWDASEAVHCKEAQLQLVTEADRQTQTVKATLEKLSAELEALTTSPVESSSAEAEELRSFLRGMEEDRTVMGELTLTLTKLSPHLNQAKRAAAQIQQIGLQEEWRSLERASEKTLYCVNGYARETSSLLAEISSLQEQLEVIGKATGSPHSTTIQWDSKRAQELMMVNAELTAAQQKYLYLQQSSEALAHSSLYEKETRQIEQGLQQVKEQLDHVGEQVSSQTPSSDNPIMNKIHKVMMDAFAWAKQMESDIEGRRRKVALLPEGVHRQIKDLKKLQWEMAAKQAQLEALVEEVEELLPELDQADEVPMVHSSLVSLESLSRSTTEKLAKAVKEMESGLQTRENMSEQIADLDSWVVGHLHREASRRGEGEGQSSKDLDRRVRQIQETLVEAEKQAAVSEALLMRSRDIASELSITENCLLNEKLTNLQEDIKSIISYEKANQQELEELLQTQDASRQKVTTVEKSLRQMLVDLNRHRFPVTRETLSTIEPFKHMIMEHKCQVDKLQPFIPEEKKQELLCVISQLHCKMSTLNMKAKEHERYLTFRQCVEELRENVEKQVLQTKEENRGKEERYTTGQVILTQLPLIKRLCEEAADELQSISQDLYPSQLSAERGWLKQNLENFQTWEMTVINNIQILEWGLLKEVHLQSEQRALLAFLRDIQRELQQPCQVEPTEEAVDKEHWRIVTLRMTVECRLRVLKILERKKGTRQQDGSPEYSDLMDLKNAILNECDLRMESVSQARNSLRDYTGAVSGAVRFLQEAEALLHPSLAPVGGCVERLRDIQQALASMEEQLHSHISQIQTLALQHDYLSPQMVERLQREVLSQLLVRMSTLQAQAQLKLEALQRCAEYHRRYRKCHEEICQCVKSAETHLSYCHSHKVSSLTDCTDQQAKLKALSEEVDSVTGLLKCLGEWCPEQGCRCSREGAVSALWRQVARLQRCTRNLKTHSNQRADEWSDITKSVERASIMLEQVEAELPNDSREKVCGEELQVLLLYWDQYQDRLDCEHRALSALELRIARLLGVPAHLEQAPPNPLCQQLQVMQDRYGSLKEKSMLGRCVVRTEVEERDKVREELSGVKAWLVTAEDLLSQLEQCPNTHKLHEVHTQLCTQTAVLQRIMDGLRMKYSDMYTLVPVEIEGPLQDVTHSLQEVEEKVGDVMEKSGPLHRLGAKVSEIKAGLGSVQDKLQQRSPSLSEAESTQKRVWDELDMWHSRVAALEVEVQDLEHAEEAQVLTESLTEAQLLHSHMAKQAEQRTAFLSKISTWLQEHDEMINSSNSWLTEAQSWLTAPCTYTTAKDLASYVHALQMVLDDSQQIRITLQGFVSVLKEISLVCDITAQQEQLAEADRHVAAVQQGFVAPLSQLDHAAAEVEAIETEVKMMEKDVTEIRTLLSSPDTLPSPREESLKVCVDRIQSLRTTIAEIQSCKPGLCLPEKAEETLTVFQRVDQLQQQLEELEKMVPGEFIVKKQTLTLPPVKVPAPSPTVPTSSTENVSVPSSTLPATEEADENGVEQGQIQIVHVEEDALKSSPEQRLSWGTEKSRKMTSLLHRGRDRPYSKTKRTPKKL</sequence>
<evidence type="ECO:0000256" key="4">
    <source>
        <dbReference type="ARBA" id="ARBA00023136"/>
    </source>
</evidence>
<evidence type="ECO:0000256" key="6">
    <source>
        <dbReference type="SAM" id="MobiDB-lite"/>
    </source>
</evidence>
<comment type="subcellular location">
    <subcellularLocation>
        <location evidence="1">Endomembrane system</location>
    </subcellularLocation>
</comment>
<feature type="compositionally biased region" description="Polar residues" evidence="6">
    <location>
        <begin position="705"/>
        <end position="718"/>
    </location>
</feature>
<feature type="region of interest" description="Disordered" evidence="6">
    <location>
        <begin position="511"/>
        <end position="624"/>
    </location>
</feature>
<feature type="compositionally biased region" description="Polar residues" evidence="6">
    <location>
        <begin position="462"/>
        <end position="474"/>
    </location>
</feature>
<evidence type="ECO:0000256" key="3">
    <source>
        <dbReference type="ARBA" id="ARBA00022737"/>
    </source>
</evidence>
<feature type="coiled-coil region" evidence="5">
    <location>
        <begin position="1281"/>
        <end position="1312"/>
    </location>
</feature>
<feature type="compositionally biased region" description="Polar residues" evidence="6">
    <location>
        <begin position="660"/>
        <end position="673"/>
    </location>
</feature>
<keyword evidence="8" id="KW-1185">Reference proteome</keyword>
<feature type="compositionally biased region" description="Basic and acidic residues" evidence="6">
    <location>
        <begin position="787"/>
        <end position="809"/>
    </location>
</feature>
<feature type="region of interest" description="Disordered" evidence="6">
    <location>
        <begin position="636"/>
        <end position="722"/>
    </location>
</feature>
<feature type="compositionally biased region" description="Polar residues" evidence="6">
    <location>
        <begin position="743"/>
        <end position="752"/>
    </location>
</feature>
<feature type="compositionally biased region" description="Low complexity" evidence="6">
    <location>
        <begin position="538"/>
        <end position="551"/>
    </location>
</feature>
<protein>
    <recommendedName>
        <fullName evidence="9">Nesprin-2-like</fullName>
    </recommendedName>
</protein>
<feature type="region of interest" description="Disordered" evidence="6">
    <location>
        <begin position="123"/>
        <end position="156"/>
    </location>
</feature>
<feature type="region of interest" description="Disordered" evidence="6">
    <location>
        <begin position="2486"/>
        <end position="2574"/>
    </location>
</feature>
<proteinExistence type="predicted"/>
<reference evidence="7" key="2">
    <citation type="submission" date="2025-08" db="UniProtKB">
        <authorList>
            <consortium name="Ensembl"/>
        </authorList>
    </citation>
    <scope>IDENTIFICATION</scope>
</reference>
<keyword evidence="5" id="KW-0175">Coiled coil</keyword>
<feature type="compositionally biased region" description="Basic and acidic residues" evidence="6">
    <location>
        <begin position="476"/>
        <end position="489"/>
    </location>
</feature>
<evidence type="ECO:0008006" key="9">
    <source>
        <dbReference type="Google" id="ProtNLM"/>
    </source>
</evidence>
<feature type="compositionally biased region" description="Polar residues" evidence="6">
    <location>
        <begin position="384"/>
        <end position="402"/>
    </location>
</feature>
<name>A0AAZ3PMC1_ONCTS</name>
<feature type="region of interest" description="Disordered" evidence="6">
    <location>
        <begin position="439"/>
        <end position="489"/>
    </location>
</feature>
<evidence type="ECO:0000313" key="8">
    <source>
        <dbReference type="Proteomes" id="UP000694402"/>
    </source>
</evidence>
<feature type="compositionally biased region" description="Basic and acidic residues" evidence="6">
    <location>
        <begin position="560"/>
        <end position="581"/>
    </location>
</feature>
<feature type="compositionally biased region" description="Basic and acidic residues" evidence="6">
    <location>
        <begin position="245"/>
        <end position="266"/>
    </location>
</feature>
<dbReference type="PANTHER" id="PTHR14514">
    <property type="entry name" value="PKA ANCHORING PROTEIN"/>
    <property type="match status" value="1"/>
</dbReference>
<feature type="coiled-coil region" evidence="5">
    <location>
        <begin position="1383"/>
        <end position="1410"/>
    </location>
</feature>
<feature type="region of interest" description="Disordered" evidence="6">
    <location>
        <begin position="206"/>
        <end position="269"/>
    </location>
</feature>
<keyword evidence="4" id="KW-0472">Membrane</keyword>
<accession>A0AAZ3PMC1</accession>
<feature type="compositionally biased region" description="Polar residues" evidence="6">
    <location>
        <begin position="210"/>
        <end position="229"/>
    </location>
</feature>
<feature type="compositionally biased region" description="Low complexity" evidence="6">
    <location>
        <begin position="2493"/>
        <end position="2507"/>
    </location>
</feature>
<feature type="compositionally biased region" description="Basic and acidic residues" evidence="6">
    <location>
        <begin position="753"/>
        <end position="780"/>
    </location>
</feature>
<dbReference type="PANTHER" id="PTHR14514:SF4">
    <property type="entry name" value="NESPRIN-2"/>
    <property type="match status" value="1"/>
</dbReference>
<feature type="region of interest" description="Disordered" evidence="6">
    <location>
        <begin position="287"/>
        <end position="324"/>
    </location>
</feature>
<feature type="compositionally biased region" description="Polar residues" evidence="6">
    <location>
        <begin position="308"/>
        <end position="319"/>
    </location>
</feature>
<keyword evidence="3" id="KW-0677">Repeat</keyword>